<dbReference type="Proteomes" id="UP001596990">
    <property type="component" value="Unassembled WGS sequence"/>
</dbReference>
<name>A0ABW3L299_9BACI</name>
<evidence type="ECO:0000256" key="2">
    <source>
        <dbReference type="ARBA" id="ARBA00022801"/>
    </source>
</evidence>
<comment type="caution">
    <text evidence="4">The sequence shown here is derived from an EMBL/GenBank/DDBJ whole genome shotgun (WGS) entry which is preliminary data.</text>
</comment>
<dbReference type="SUPFAM" id="SSF52499">
    <property type="entry name" value="Isochorismatase-like hydrolases"/>
    <property type="match status" value="1"/>
</dbReference>
<dbReference type="GO" id="GO:0016787">
    <property type="term" value="F:hydrolase activity"/>
    <property type="evidence" value="ECO:0007669"/>
    <property type="project" value="UniProtKB-KW"/>
</dbReference>
<dbReference type="CDD" id="cd00431">
    <property type="entry name" value="cysteine_hydrolases"/>
    <property type="match status" value="1"/>
</dbReference>
<dbReference type="InterPro" id="IPR036380">
    <property type="entry name" value="Isochorismatase-like_sf"/>
</dbReference>
<evidence type="ECO:0000259" key="3">
    <source>
        <dbReference type="Pfam" id="PF00857"/>
    </source>
</evidence>
<organism evidence="4 5">
    <name type="scientific">Thalassobacillus hwangdonensis</name>
    <dbReference type="NCBI Taxonomy" id="546108"/>
    <lineage>
        <taxon>Bacteria</taxon>
        <taxon>Bacillati</taxon>
        <taxon>Bacillota</taxon>
        <taxon>Bacilli</taxon>
        <taxon>Bacillales</taxon>
        <taxon>Bacillaceae</taxon>
        <taxon>Thalassobacillus</taxon>
    </lineage>
</organism>
<dbReference type="EC" id="3.-.-.-" evidence="4"/>
<dbReference type="InterPro" id="IPR000868">
    <property type="entry name" value="Isochorismatase-like_dom"/>
</dbReference>
<dbReference type="InterPro" id="IPR050272">
    <property type="entry name" value="Isochorismatase-like_hydrls"/>
</dbReference>
<gene>
    <name evidence="4" type="ORF">ACFQ2J_09200</name>
</gene>
<dbReference type="PANTHER" id="PTHR43540:SF6">
    <property type="entry name" value="ISOCHORISMATASE-LIKE DOMAIN-CONTAINING PROTEIN"/>
    <property type="match status" value="1"/>
</dbReference>
<dbReference type="PANTHER" id="PTHR43540">
    <property type="entry name" value="PEROXYUREIDOACRYLATE/UREIDOACRYLATE AMIDOHYDROLASE-RELATED"/>
    <property type="match status" value="1"/>
</dbReference>
<dbReference type="Gene3D" id="3.40.50.850">
    <property type="entry name" value="Isochorismatase-like"/>
    <property type="match status" value="1"/>
</dbReference>
<comment type="similarity">
    <text evidence="1">Belongs to the isochorismatase family.</text>
</comment>
<reference evidence="5" key="1">
    <citation type="journal article" date="2019" name="Int. J. Syst. Evol. Microbiol.">
        <title>The Global Catalogue of Microorganisms (GCM) 10K type strain sequencing project: providing services to taxonomists for standard genome sequencing and annotation.</title>
        <authorList>
            <consortium name="The Broad Institute Genomics Platform"/>
            <consortium name="The Broad Institute Genome Sequencing Center for Infectious Disease"/>
            <person name="Wu L."/>
            <person name="Ma J."/>
        </authorList>
    </citation>
    <scope>NUCLEOTIDE SEQUENCE [LARGE SCALE GENOMIC DNA]</scope>
    <source>
        <strain evidence="5">CCUG 56607</strain>
    </source>
</reference>
<evidence type="ECO:0000313" key="4">
    <source>
        <dbReference type="EMBL" id="MFD1019345.1"/>
    </source>
</evidence>
<evidence type="ECO:0000256" key="1">
    <source>
        <dbReference type="ARBA" id="ARBA00006336"/>
    </source>
</evidence>
<feature type="domain" description="Isochorismatase-like" evidence="3">
    <location>
        <begin position="8"/>
        <end position="169"/>
    </location>
</feature>
<evidence type="ECO:0000313" key="5">
    <source>
        <dbReference type="Proteomes" id="UP001596990"/>
    </source>
</evidence>
<proteinExistence type="inferred from homology"/>
<dbReference type="EMBL" id="JBHTKL010000005">
    <property type="protein sequence ID" value="MFD1019345.1"/>
    <property type="molecule type" value="Genomic_DNA"/>
</dbReference>
<accession>A0ABW3L299</accession>
<sequence length="177" mass="20447">MEHSHLKSAVVFIDLINDFNFKHGEQLLHHTYHILPNIMKLKQFAQEHQMPIIYVNDHYGRWRADLQQLYDHCLSPETEKLLKAITPSVDDFFLIKPKHSGFYQSSLQSLLYELGVKRLILSGVAGNICVLFTANDAYMREYALWVPENAVASTNDRDNEFALLTMKQVLKADTTPI</sequence>
<dbReference type="RefSeq" id="WP_386059075.1">
    <property type="nucleotide sequence ID" value="NZ_JBHTKL010000005.1"/>
</dbReference>
<keyword evidence="5" id="KW-1185">Reference proteome</keyword>
<dbReference type="Pfam" id="PF00857">
    <property type="entry name" value="Isochorismatase"/>
    <property type="match status" value="1"/>
</dbReference>
<protein>
    <submittedName>
        <fullName evidence="4">Isochorismatase family cysteine hydrolase</fullName>
        <ecNumber evidence="4">3.-.-.-</ecNumber>
    </submittedName>
</protein>
<keyword evidence="2 4" id="KW-0378">Hydrolase</keyword>